<dbReference type="SMART" id="SM00179">
    <property type="entry name" value="EGF_CA"/>
    <property type="match status" value="1"/>
</dbReference>
<dbReference type="GO" id="GO:0005615">
    <property type="term" value="C:extracellular space"/>
    <property type="evidence" value="ECO:0007669"/>
    <property type="project" value="TreeGrafter"/>
</dbReference>
<dbReference type="Pfam" id="PF07645">
    <property type="entry name" value="EGF_CA"/>
    <property type="match status" value="1"/>
</dbReference>
<dbReference type="Gene3D" id="2.10.25.10">
    <property type="entry name" value="Laminin"/>
    <property type="match status" value="1"/>
</dbReference>
<dbReference type="InterPro" id="IPR035914">
    <property type="entry name" value="Sperma_CUB_dom_sf"/>
</dbReference>
<keyword evidence="15" id="KW-1185">Reference proteome</keyword>
<evidence type="ECO:0000256" key="3">
    <source>
        <dbReference type="ARBA" id="ARBA00022536"/>
    </source>
</evidence>
<organism evidence="14 15">
    <name type="scientific">Accipiter nisus</name>
    <name type="common">Eurasian sparrowhawk</name>
    <dbReference type="NCBI Taxonomy" id="211598"/>
    <lineage>
        <taxon>Eukaryota</taxon>
        <taxon>Metazoa</taxon>
        <taxon>Chordata</taxon>
        <taxon>Craniata</taxon>
        <taxon>Vertebrata</taxon>
        <taxon>Euteleostomi</taxon>
        <taxon>Archelosauria</taxon>
        <taxon>Archosauria</taxon>
        <taxon>Dinosauria</taxon>
        <taxon>Saurischia</taxon>
        <taxon>Theropoda</taxon>
        <taxon>Coelurosauria</taxon>
        <taxon>Aves</taxon>
        <taxon>Neognathae</taxon>
        <taxon>Neoaves</taxon>
        <taxon>Telluraves</taxon>
        <taxon>Accipitrimorphae</taxon>
        <taxon>Accipitriformes</taxon>
        <taxon>Accipitridae</taxon>
        <taxon>Accipitrinae</taxon>
        <taxon>Accipiter</taxon>
    </lineage>
</organism>
<evidence type="ECO:0000256" key="4">
    <source>
        <dbReference type="ARBA" id="ARBA00022588"/>
    </source>
</evidence>
<dbReference type="InterPro" id="IPR018097">
    <property type="entry name" value="EGF_Ca-bd_CS"/>
</dbReference>
<dbReference type="FunFam" id="2.60.120.290:FF:000012">
    <property type="entry name" value="mannan-binding lectin serine protease 1 isoform X1"/>
    <property type="match status" value="1"/>
</dbReference>
<dbReference type="InterPro" id="IPR000859">
    <property type="entry name" value="CUB_dom"/>
</dbReference>
<evidence type="ECO:0000256" key="9">
    <source>
        <dbReference type="ARBA" id="ARBA00022801"/>
    </source>
</evidence>
<proteinExistence type="predicted"/>
<protein>
    <recommendedName>
        <fullName evidence="13">CUB domain-containing protein</fullName>
    </recommendedName>
</protein>
<dbReference type="Gene3D" id="2.60.120.290">
    <property type="entry name" value="Spermadhesin, CUB domain"/>
    <property type="match status" value="1"/>
</dbReference>
<evidence type="ECO:0000256" key="2">
    <source>
        <dbReference type="ARBA" id="ARBA00022525"/>
    </source>
</evidence>
<dbReference type="CDD" id="cd00054">
    <property type="entry name" value="EGF_CA"/>
    <property type="match status" value="1"/>
</dbReference>
<dbReference type="GO" id="GO:0006508">
    <property type="term" value="P:proteolysis"/>
    <property type="evidence" value="ECO:0007669"/>
    <property type="project" value="UniProtKB-KW"/>
</dbReference>
<evidence type="ECO:0000256" key="11">
    <source>
        <dbReference type="ARBA" id="ARBA00023157"/>
    </source>
</evidence>
<evidence type="ECO:0000256" key="5">
    <source>
        <dbReference type="ARBA" id="ARBA00022670"/>
    </source>
</evidence>
<dbReference type="GO" id="GO:0004252">
    <property type="term" value="F:serine-type endopeptidase activity"/>
    <property type="evidence" value="ECO:0007669"/>
    <property type="project" value="TreeGrafter"/>
</dbReference>
<dbReference type="SMART" id="SM00042">
    <property type="entry name" value="CUB"/>
    <property type="match status" value="1"/>
</dbReference>
<dbReference type="InterPro" id="IPR049883">
    <property type="entry name" value="NOTCH1_EGF-like"/>
</dbReference>
<dbReference type="FunFam" id="2.10.25.10:FF:000059">
    <property type="entry name" value="Mannan-binding lectin serine protease 1"/>
    <property type="match status" value="1"/>
</dbReference>
<evidence type="ECO:0000313" key="15">
    <source>
        <dbReference type="Proteomes" id="UP000694541"/>
    </source>
</evidence>
<name>A0A8B9MPP0_9AVES</name>
<keyword evidence="3" id="KW-0245">EGF-like domain</keyword>
<keyword evidence="8" id="KW-0677">Repeat</keyword>
<evidence type="ECO:0000256" key="7">
    <source>
        <dbReference type="ARBA" id="ARBA00022729"/>
    </source>
</evidence>
<dbReference type="Pfam" id="PF00431">
    <property type="entry name" value="CUB"/>
    <property type="match status" value="1"/>
</dbReference>
<reference evidence="14" key="2">
    <citation type="submission" date="2025-09" db="UniProtKB">
        <authorList>
            <consortium name="Ensembl"/>
        </authorList>
    </citation>
    <scope>IDENTIFICATION</scope>
</reference>
<dbReference type="PROSITE" id="PS01187">
    <property type="entry name" value="EGF_CA"/>
    <property type="match status" value="1"/>
</dbReference>
<keyword evidence="6" id="KW-0479">Metal-binding</keyword>
<dbReference type="InterPro" id="IPR001881">
    <property type="entry name" value="EGF-like_Ca-bd_dom"/>
</dbReference>
<keyword evidence="4" id="KW-0399">Innate immunity</keyword>
<keyword evidence="11" id="KW-1015">Disulfide bond</keyword>
<evidence type="ECO:0000259" key="13">
    <source>
        <dbReference type="PROSITE" id="PS01180"/>
    </source>
</evidence>
<dbReference type="PANTHER" id="PTHR24255:SF13">
    <property type="entry name" value="MANNAN-BINDING LECTIN SERINE PROTEASE 1"/>
    <property type="match status" value="1"/>
</dbReference>
<keyword evidence="10" id="KW-0391">Immunity</keyword>
<accession>A0A8B9MPP0</accession>
<dbReference type="GO" id="GO:0005509">
    <property type="term" value="F:calcium ion binding"/>
    <property type="evidence" value="ECO:0007669"/>
    <property type="project" value="InterPro"/>
</dbReference>
<evidence type="ECO:0000313" key="14">
    <source>
        <dbReference type="Ensembl" id="ENSANIP00000011388.1"/>
    </source>
</evidence>
<dbReference type="GO" id="GO:0001867">
    <property type="term" value="P:complement activation, lectin pathway"/>
    <property type="evidence" value="ECO:0007669"/>
    <property type="project" value="TreeGrafter"/>
</dbReference>
<dbReference type="PROSITE" id="PS01180">
    <property type="entry name" value="CUB"/>
    <property type="match status" value="1"/>
</dbReference>
<keyword evidence="5" id="KW-0645">Protease</keyword>
<dbReference type="SUPFAM" id="SSF57196">
    <property type="entry name" value="EGF/Laminin"/>
    <property type="match status" value="1"/>
</dbReference>
<keyword evidence="2" id="KW-0964">Secreted</keyword>
<dbReference type="Proteomes" id="UP000694541">
    <property type="component" value="Unplaced"/>
</dbReference>
<evidence type="ECO:0000256" key="8">
    <source>
        <dbReference type="ARBA" id="ARBA00022737"/>
    </source>
</evidence>
<comment type="subcellular location">
    <subcellularLocation>
        <location evidence="1">Secreted</location>
    </subcellularLocation>
</comment>
<dbReference type="SUPFAM" id="SSF49854">
    <property type="entry name" value="Spermadhesin, CUB domain"/>
    <property type="match status" value="1"/>
</dbReference>
<keyword evidence="9" id="KW-0378">Hydrolase</keyword>
<dbReference type="PANTHER" id="PTHR24255">
    <property type="entry name" value="COMPLEMENT COMPONENT 1, S SUBCOMPONENT-RELATED"/>
    <property type="match status" value="1"/>
</dbReference>
<evidence type="ECO:0000256" key="12">
    <source>
        <dbReference type="PROSITE-ProRule" id="PRU00059"/>
    </source>
</evidence>
<evidence type="ECO:0000256" key="1">
    <source>
        <dbReference type="ARBA" id="ARBA00004613"/>
    </source>
</evidence>
<dbReference type="Ensembl" id="ENSANIT00000011781.1">
    <property type="protein sequence ID" value="ENSANIP00000011388.1"/>
    <property type="gene ID" value="ENSANIG00000007699.1"/>
</dbReference>
<keyword evidence="7" id="KW-0732">Signal</keyword>
<evidence type="ECO:0000256" key="10">
    <source>
        <dbReference type="ARBA" id="ARBA00022859"/>
    </source>
</evidence>
<sequence>SILMLILPLNEDLPIRLTDMFGEIQSPNFPDSYPSDSEVTWNISVPDGFKIKLYFMHFDLESSYLCEYDYVKVSSEDQELATFCGRETTDTEQAPGQQVILSPGPYMGLTFRSDFSNEERFTGFDAHYTAVDVDECLEKSDEELACDHYCHNYIGGYYCSCRFGYILHSDNRTSQTACTASSWRRVSSSP</sequence>
<evidence type="ECO:0000256" key="6">
    <source>
        <dbReference type="ARBA" id="ARBA00022723"/>
    </source>
</evidence>
<reference evidence="14" key="1">
    <citation type="submission" date="2025-08" db="UniProtKB">
        <authorList>
            <consortium name="Ensembl"/>
        </authorList>
    </citation>
    <scope>IDENTIFICATION</scope>
</reference>
<comment type="caution">
    <text evidence="12">Lacks conserved residue(s) required for the propagation of feature annotation.</text>
</comment>
<feature type="domain" description="CUB" evidence="13">
    <location>
        <begin position="13"/>
        <end position="131"/>
    </location>
</feature>
<dbReference type="AlphaFoldDB" id="A0A8B9MPP0"/>
<dbReference type="CDD" id="cd00041">
    <property type="entry name" value="CUB"/>
    <property type="match status" value="1"/>
</dbReference>